<feature type="transmembrane region" description="Helical" evidence="2">
    <location>
        <begin position="61"/>
        <end position="80"/>
    </location>
</feature>
<accession>A0A2C5XJ65</accession>
<sequence>MQILNMDLSPIWGYVRVVISYLLLVRHFLSGIYAVITYVILPLRLAIHALFLPFAHFFWDLALFLCSPVIEVVLFFASWVDPLVSCVVALKPLYTFFGVSALIGFIAGTACFAISYSLENLLGLNSANVPYTVLSQPDDSFVPPKHMSQHPLTHKSEHRHLITAPLPQSKPPSSSALTSPTSRAQPRLLSPPASPRRPSPAPSLPSSPSGSVTLTWEGKQARVRAHVGERQRQRLARLHSLQQQARQKTASAAAAAATASAITDGEGGIRRIPQTIVEDTEAEARTSS</sequence>
<organism evidence="3 4">
    <name type="scientific">Ceratocystis fimbriata CBS 114723</name>
    <dbReference type="NCBI Taxonomy" id="1035309"/>
    <lineage>
        <taxon>Eukaryota</taxon>
        <taxon>Fungi</taxon>
        <taxon>Dikarya</taxon>
        <taxon>Ascomycota</taxon>
        <taxon>Pezizomycotina</taxon>
        <taxon>Sordariomycetes</taxon>
        <taxon>Hypocreomycetidae</taxon>
        <taxon>Microascales</taxon>
        <taxon>Ceratocystidaceae</taxon>
        <taxon>Ceratocystis</taxon>
    </lineage>
</organism>
<feature type="compositionally biased region" description="Low complexity" evidence="1">
    <location>
        <begin position="171"/>
        <end position="191"/>
    </location>
</feature>
<comment type="caution">
    <text evidence="3">The sequence shown here is derived from an EMBL/GenBank/DDBJ whole genome shotgun (WGS) entry which is preliminary data.</text>
</comment>
<feature type="compositionally biased region" description="Pro residues" evidence="1">
    <location>
        <begin position="192"/>
        <end position="205"/>
    </location>
</feature>
<keyword evidence="2" id="KW-0472">Membrane</keyword>
<name>A0A2C5XJ65_9PEZI</name>
<evidence type="ECO:0000256" key="2">
    <source>
        <dbReference type="SAM" id="Phobius"/>
    </source>
</evidence>
<feature type="region of interest" description="Disordered" evidence="1">
    <location>
        <begin position="164"/>
        <end position="213"/>
    </location>
</feature>
<protein>
    <submittedName>
        <fullName evidence="3">Uncharacterized protein</fullName>
    </submittedName>
</protein>
<dbReference type="AlphaFoldDB" id="A0A2C5XJ65"/>
<dbReference type="Proteomes" id="UP000222788">
    <property type="component" value="Unassembled WGS sequence"/>
</dbReference>
<evidence type="ECO:0000313" key="4">
    <source>
        <dbReference type="Proteomes" id="UP000222788"/>
    </source>
</evidence>
<feature type="compositionally biased region" description="Low complexity" evidence="1">
    <location>
        <begin position="249"/>
        <end position="261"/>
    </location>
</feature>
<reference evidence="3 4" key="1">
    <citation type="journal article" date="2013" name="Fungal Biol.">
        <title>Analysis of microsatellite markers in the genome of the plant pathogen Ceratocystis fimbriata.</title>
        <authorList>
            <person name="Simpson M.C."/>
            <person name="Wilken P.M."/>
            <person name="Coetzee M.P."/>
            <person name="Wingfield M.J."/>
            <person name="Wingfield B.D."/>
        </authorList>
    </citation>
    <scope>NUCLEOTIDE SEQUENCE [LARGE SCALE GENOMIC DNA]</scope>
    <source>
        <strain evidence="3 4">CBS 114723</strain>
    </source>
</reference>
<feature type="transmembrane region" description="Helical" evidence="2">
    <location>
        <begin position="92"/>
        <end position="116"/>
    </location>
</feature>
<keyword evidence="4" id="KW-1185">Reference proteome</keyword>
<proteinExistence type="predicted"/>
<evidence type="ECO:0000256" key="1">
    <source>
        <dbReference type="SAM" id="MobiDB-lite"/>
    </source>
</evidence>
<reference evidence="3 4" key="2">
    <citation type="journal article" date="2013" name="IMA Fungus">
        <title>IMA Genome-F 1: Ceratocystis fimbriata: Draft nuclear genome sequence for the plant pathogen, Ceratocystis fimbriata.</title>
        <authorList>
            <person name="Wilken P.M."/>
            <person name="Steenkamp E.T."/>
            <person name="Wingfield M.J."/>
            <person name="de Beer Z.W."/>
            <person name="Wingfield B.D."/>
        </authorList>
    </citation>
    <scope>NUCLEOTIDE SEQUENCE [LARGE SCALE GENOMIC DNA]</scope>
    <source>
        <strain evidence="3 4">CBS 114723</strain>
    </source>
</reference>
<keyword evidence="2" id="KW-1133">Transmembrane helix</keyword>
<keyword evidence="2" id="KW-0812">Transmembrane</keyword>
<dbReference type="EMBL" id="APWK03000006">
    <property type="protein sequence ID" value="PHH55896.1"/>
    <property type="molecule type" value="Genomic_DNA"/>
</dbReference>
<feature type="region of interest" description="Disordered" evidence="1">
    <location>
        <begin position="242"/>
        <end position="288"/>
    </location>
</feature>
<evidence type="ECO:0000313" key="3">
    <source>
        <dbReference type="EMBL" id="PHH55896.1"/>
    </source>
</evidence>
<gene>
    <name evidence="3" type="ORF">CFIMG_008379RA00001</name>
</gene>